<gene>
    <name evidence="2" type="ORF">TNCT_172291</name>
</gene>
<sequence length="103" mass="12100">MKMGQALRERDDQKTMKTKMWKRWRRKLRKRHIDYQKLGNSVSKRRGKPKISVLNEKPFPCIVGPKKDGEIKRGRPLPLWTVAEKGVNQNRGSLTITSSIKSW</sequence>
<evidence type="ECO:0000313" key="3">
    <source>
        <dbReference type="Proteomes" id="UP000887116"/>
    </source>
</evidence>
<comment type="caution">
    <text evidence="2">The sequence shown here is derived from an EMBL/GenBank/DDBJ whole genome shotgun (WGS) entry which is preliminary data.</text>
</comment>
<reference evidence="2" key="1">
    <citation type="submission" date="2020-07" db="EMBL/GenBank/DDBJ databases">
        <title>Multicomponent nature underlies the extraordinary mechanical properties of spider dragline silk.</title>
        <authorList>
            <person name="Kono N."/>
            <person name="Nakamura H."/>
            <person name="Mori M."/>
            <person name="Yoshida Y."/>
            <person name="Ohtoshi R."/>
            <person name="Malay A.D."/>
            <person name="Moran D.A.P."/>
            <person name="Tomita M."/>
            <person name="Numata K."/>
            <person name="Arakawa K."/>
        </authorList>
    </citation>
    <scope>NUCLEOTIDE SEQUENCE</scope>
</reference>
<proteinExistence type="predicted"/>
<organism evidence="2 3">
    <name type="scientific">Trichonephila clavata</name>
    <name type="common">Joro spider</name>
    <name type="synonym">Nephila clavata</name>
    <dbReference type="NCBI Taxonomy" id="2740835"/>
    <lineage>
        <taxon>Eukaryota</taxon>
        <taxon>Metazoa</taxon>
        <taxon>Ecdysozoa</taxon>
        <taxon>Arthropoda</taxon>
        <taxon>Chelicerata</taxon>
        <taxon>Arachnida</taxon>
        <taxon>Araneae</taxon>
        <taxon>Araneomorphae</taxon>
        <taxon>Entelegynae</taxon>
        <taxon>Araneoidea</taxon>
        <taxon>Nephilidae</taxon>
        <taxon>Trichonephila</taxon>
    </lineage>
</organism>
<name>A0A8X6JG06_TRICU</name>
<feature type="region of interest" description="Disordered" evidence="1">
    <location>
        <begin position="1"/>
        <end position="21"/>
    </location>
</feature>
<evidence type="ECO:0000256" key="1">
    <source>
        <dbReference type="SAM" id="MobiDB-lite"/>
    </source>
</evidence>
<dbReference type="AlphaFoldDB" id="A0A8X6JG06"/>
<dbReference type="OrthoDB" id="10260794at2759"/>
<dbReference type="Proteomes" id="UP000887116">
    <property type="component" value="Unassembled WGS sequence"/>
</dbReference>
<evidence type="ECO:0000313" key="2">
    <source>
        <dbReference type="EMBL" id="GFR23738.1"/>
    </source>
</evidence>
<protein>
    <submittedName>
        <fullName evidence="2">Uncharacterized protein</fullName>
    </submittedName>
</protein>
<dbReference type="EMBL" id="BMAO01008476">
    <property type="protein sequence ID" value="GFR23738.1"/>
    <property type="molecule type" value="Genomic_DNA"/>
</dbReference>
<accession>A0A8X6JG06</accession>
<keyword evidence="3" id="KW-1185">Reference proteome</keyword>